<keyword evidence="1" id="KW-0812">Transmembrane</keyword>
<dbReference type="Proteomes" id="UP000285883">
    <property type="component" value="Unassembled WGS sequence"/>
</dbReference>
<dbReference type="Proteomes" id="UP000285624">
    <property type="component" value="Unassembled WGS sequence"/>
</dbReference>
<dbReference type="EMBL" id="MAYM02002018">
    <property type="protein sequence ID" value="RLN06120.1"/>
    <property type="molecule type" value="Genomic_DNA"/>
</dbReference>
<dbReference type="PROSITE" id="PS51257">
    <property type="entry name" value="PROKAR_LIPOPROTEIN"/>
    <property type="match status" value="1"/>
</dbReference>
<evidence type="ECO:0000256" key="1">
    <source>
        <dbReference type="SAM" id="Phobius"/>
    </source>
</evidence>
<organism evidence="3 4">
    <name type="scientific">Phytophthora kernoviae</name>
    <dbReference type="NCBI Taxonomy" id="325452"/>
    <lineage>
        <taxon>Eukaryota</taxon>
        <taxon>Sar</taxon>
        <taxon>Stramenopiles</taxon>
        <taxon>Oomycota</taxon>
        <taxon>Peronosporomycetes</taxon>
        <taxon>Peronosporales</taxon>
        <taxon>Peronosporaceae</taxon>
        <taxon>Phytophthora</taxon>
    </lineage>
</organism>
<sequence length="108" mass="11732">MMFTKRLNRSQWVSLGVTTVGCAIKTLGQQDPYATAKTDGLTLMVYGLLIVQMLSSTFAGQTAEEVLTMDGVRVLFSPYVLSMVLIMSMIGVVTSIFLKNLDSVRCGA</sequence>
<evidence type="ECO:0000313" key="5">
    <source>
        <dbReference type="Proteomes" id="UP000285883"/>
    </source>
</evidence>
<feature type="transmembrane region" description="Helical" evidence="1">
    <location>
        <begin position="40"/>
        <end position="59"/>
    </location>
</feature>
<proteinExistence type="predicted"/>
<gene>
    <name evidence="2" type="ORF">BBI17_009422</name>
    <name evidence="3" type="ORF">BBO99_00009396</name>
</gene>
<name>A0A3R7KP99_9STRA</name>
<dbReference type="EMBL" id="MBDN02000755">
    <property type="protein sequence ID" value="RLN73452.1"/>
    <property type="molecule type" value="Genomic_DNA"/>
</dbReference>
<evidence type="ECO:0000313" key="2">
    <source>
        <dbReference type="EMBL" id="RLN06120.1"/>
    </source>
</evidence>
<dbReference type="AlphaFoldDB" id="A0A3R7KP99"/>
<protein>
    <submittedName>
        <fullName evidence="3">Uncharacterized protein</fullName>
    </submittedName>
</protein>
<keyword evidence="1" id="KW-0472">Membrane</keyword>
<evidence type="ECO:0000313" key="3">
    <source>
        <dbReference type="EMBL" id="RLN73452.1"/>
    </source>
</evidence>
<evidence type="ECO:0000313" key="4">
    <source>
        <dbReference type="Proteomes" id="UP000285624"/>
    </source>
</evidence>
<accession>A0A3R7KP99</accession>
<keyword evidence="1" id="KW-1133">Transmembrane helix</keyword>
<feature type="transmembrane region" description="Helical" evidence="1">
    <location>
        <begin position="79"/>
        <end position="98"/>
    </location>
</feature>
<comment type="caution">
    <text evidence="3">The sequence shown here is derived from an EMBL/GenBank/DDBJ whole genome shotgun (WGS) entry which is preliminary data.</text>
</comment>
<keyword evidence="4" id="KW-1185">Reference proteome</keyword>
<reference evidence="4 5" key="1">
    <citation type="submission" date="2018-07" db="EMBL/GenBank/DDBJ databases">
        <title>Genome sequencing of oomycete isolates from Chile give support for New Zealand origin for Phytophthora kernoviae and make available the first Nothophytophthora sp. genome.</title>
        <authorList>
            <person name="Studholme D.J."/>
            <person name="Sanfuentes E."/>
            <person name="Panda P."/>
            <person name="Hill R."/>
            <person name="Sambles C."/>
            <person name="Grant M."/>
            <person name="Williams N.M."/>
            <person name="Mcdougal R.L."/>
        </authorList>
    </citation>
    <scope>NUCLEOTIDE SEQUENCE [LARGE SCALE GENOMIC DNA]</scope>
    <source>
        <strain evidence="2">Chile2</strain>
        <strain evidence="3">Chile4</strain>
    </source>
</reference>